<dbReference type="RefSeq" id="WP_147799763.1">
    <property type="nucleotide sequence ID" value="NZ_VPFL01000010.1"/>
</dbReference>
<evidence type="ECO:0000256" key="2">
    <source>
        <dbReference type="ARBA" id="ARBA00022490"/>
    </source>
</evidence>
<evidence type="ECO:0000256" key="4">
    <source>
        <dbReference type="ARBA" id="ARBA00023186"/>
    </source>
</evidence>
<dbReference type="Pfam" id="PF05400">
    <property type="entry name" value="FliT"/>
    <property type="match status" value="1"/>
</dbReference>
<dbReference type="InParanoid" id="A0A5C7EX26"/>
<keyword evidence="6" id="KW-0175">Coiled coil</keyword>
<feature type="coiled-coil region" evidence="6">
    <location>
        <begin position="36"/>
        <end position="66"/>
    </location>
</feature>
<keyword evidence="8" id="KW-1185">Reference proteome</keyword>
<keyword evidence="2" id="KW-0963">Cytoplasm</keyword>
<comment type="caution">
    <text evidence="7">The sequence shown here is derived from an EMBL/GenBank/DDBJ whole genome shotgun (WGS) entry which is preliminary data.</text>
</comment>
<protein>
    <recommendedName>
        <fullName evidence="5">Flagellar protein FliT</fullName>
    </recommendedName>
</protein>
<dbReference type="OrthoDB" id="8527993at2"/>
<sequence length="114" mass="12943">MMDNRLPHPVLAAYEALSLLTDRMLEAARAQDWDQLVELEKECRRLAEALQTASDAALTLEEQRRKAAIIRKVLADDAQIRSLAVEWMAELERLLGANRREQALRRAYGEAGGR</sequence>
<comment type="subcellular location">
    <subcellularLocation>
        <location evidence="1">Cytoplasm</location>
        <location evidence="1">Cytosol</location>
    </subcellularLocation>
</comment>
<gene>
    <name evidence="7" type="ORF">FR698_08440</name>
</gene>
<name>A0A5C7EX26_9PROT</name>
<evidence type="ECO:0000256" key="6">
    <source>
        <dbReference type="SAM" id="Coils"/>
    </source>
</evidence>
<evidence type="ECO:0000256" key="5">
    <source>
        <dbReference type="ARBA" id="ARBA00093797"/>
    </source>
</evidence>
<dbReference type="EMBL" id="VPFL01000010">
    <property type="protein sequence ID" value="TXF11800.1"/>
    <property type="molecule type" value="Genomic_DNA"/>
</dbReference>
<keyword evidence="7" id="KW-0969">Cilium</keyword>
<evidence type="ECO:0000256" key="3">
    <source>
        <dbReference type="ARBA" id="ARBA00022795"/>
    </source>
</evidence>
<keyword evidence="4" id="KW-0143">Chaperone</keyword>
<dbReference type="Gene3D" id="1.20.58.380">
    <property type="entry name" value="Flagellar protein flit"/>
    <property type="match status" value="1"/>
</dbReference>
<organism evidence="7 8">
    <name type="scientific">Pelomicrobium methylotrophicum</name>
    <dbReference type="NCBI Taxonomy" id="2602750"/>
    <lineage>
        <taxon>Bacteria</taxon>
        <taxon>Pseudomonadati</taxon>
        <taxon>Pseudomonadota</taxon>
        <taxon>Hydrogenophilia</taxon>
        <taxon>Hydrogenophilia incertae sedis</taxon>
        <taxon>Pelomicrobium</taxon>
    </lineage>
</organism>
<dbReference type="GO" id="GO:0044781">
    <property type="term" value="P:bacterial-type flagellum organization"/>
    <property type="evidence" value="ECO:0007669"/>
    <property type="project" value="UniProtKB-KW"/>
</dbReference>
<evidence type="ECO:0000313" key="7">
    <source>
        <dbReference type="EMBL" id="TXF11800.1"/>
    </source>
</evidence>
<dbReference type="AlphaFoldDB" id="A0A5C7EX26"/>
<evidence type="ECO:0000256" key="1">
    <source>
        <dbReference type="ARBA" id="ARBA00004514"/>
    </source>
</evidence>
<keyword evidence="7" id="KW-0282">Flagellum</keyword>
<keyword evidence="7" id="KW-0966">Cell projection</keyword>
<reference evidence="7 8" key="1">
    <citation type="submission" date="2019-08" db="EMBL/GenBank/DDBJ databases">
        <title>Pelomicrobium methylotrophicum gen. nov., sp. nov. a moderately thermophilic, facultatively anaerobic, lithoautotrophic and methylotrophic bacterium isolated from a terrestrial mud volcano.</title>
        <authorList>
            <person name="Slobodkina G.B."/>
            <person name="Merkel A.Y."/>
            <person name="Slobodkin A.I."/>
        </authorList>
    </citation>
    <scope>NUCLEOTIDE SEQUENCE [LARGE SCALE GENOMIC DNA]</scope>
    <source>
        <strain evidence="7 8">SM250</strain>
    </source>
</reference>
<proteinExistence type="predicted"/>
<evidence type="ECO:0000313" key="8">
    <source>
        <dbReference type="Proteomes" id="UP000321201"/>
    </source>
</evidence>
<dbReference type="FunCoup" id="A0A5C7EX26">
    <property type="interactions" value="59"/>
</dbReference>
<dbReference type="Proteomes" id="UP000321201">
    <property type="component" value="Unassembled WGS sequence"/>
</dbReference>
<dbReference type="InterPro" id="IPR008622">
    <property type="entry name" value="FliT"/>
</dbReference>
<accession>A0A5C7EX26</accession>
<keyword evidence="3" id="KW-1005">Bacterial flagellum biogenesis</keyword>